<sequence>MKVGESGAWVSRKVSDLSGKEGKDDAFTNVVVRTHPGLEESVQFDALPDELKGLKPLEDLVQLELRHGTEIVELVVTLEEFNKLSPKIQEVLDNADGLKGRRKNFRPGAAV</sequence>
<reference evidence="2 3" key="1">
    <citation type="submission" date="2023-07" db="EMBL/GenBank/DDBJ databases">
        <title>Sequencing the genomes of 1000 actinobacteria strains.</title>
        <authorList>
            <person name="Klenk H.-P."/>
        </authorList>
    </citation>
    <scope>NUCLEOTIDE SEQUENCE [LARGE SCALE GENOMIC DNA]</scope>
    <source>
        <strain evidence="2 3">DSM 20167</strain>
    </source>
</reference>
<protein>
    <submittedName>
        <fullName evidence="2">Uncharacterized protein</fullName>
    </submittedName>
</protein>
<dbReference type="Proteomes" id="UP001183817">
    <property type="component" value="Unassembled WGS sequence"/>
</dbReference>
<dbReference type="EMBL" id="JAVDYI010000001">
    <property type="protein sequence ID" value="MDR7356378.1"/>
    <property type="molecule type" value="Genomic_DNA"/>
</dbReference>
<evidence type="ECO:0000313" key="2">
    <source>
        <dbReference type="EMBL" id="MDR7356378.1"/>
    </source>
</evidence>
<feature type="compositionally biased region" description="Basic and acidic residues" evidence="1">
    <location>
        <begin position="13"/>
        <end position="22"/>
    </location>
</feature>
<name>A0ABU2BCP5_9MICC</name>
<organism evidence="2 3">
    <name type="scientific">Paeniglutamicibacter sulfureus</name>
    <dbReference type="NCBI Taxonomy" id="43666"/>
    <lineage>
        <taxon>Bacteria</taxon>
        <taxon>Bacillati</taxon>
        <taxon>Actinomycetota</taxon>
        <taxon>Actinomycetes</taxon>
        <taxon>Micrococcales</taxon>
        <taxon>Micrococcaceae</taxon>
        <taxon>Paeniglutamicibacter</taxon>
    </lineage>
</organism>
<gene>
    <name evidence="2" type="ORF">J2S64_000069</name>
</gene>
<proteinExistence type="predicted"/>
<keyword evidence="3" id="KW-1185">Reference proteome</keyword>
<accession>A0ABU2BCP5</accession>
<comment type="caution">
    <text evidence="2">The sequence shown here is derived from an EMBL/GenBank/DDBJ whole genome shotgun (WGS) entry which is preliminary data.</text>
</comment>
<evidence type="ECO:0000256" key="1">
    <source>
        <dbReference type="SAM" id="MobiDB-lite"/>
    </source>
</evidence>
<feature type="region of interest" description="Disordered" evidence="1">
    <location>
        <begin position="1"/>
        <end position="22"/>
    </location>
</feature>
<evidence type="ECO:0000313" key="3">
    <source>
        <dbReference type="Proteomes" id="UP001183817"/>
    </source>
</evidence>
<dbReference type="RefSeq" id="WP_310287121.1">
    <property type="nucleotide sequence ID" value="NZ_BAAAWO010000001.1"/>
</dbReference>